<evidence type="ECO:0000313" key="1">
    <source>
        <dbReference type="EMBL" id="KAK2142225.1"/>
    </source>
</evidence>
<reference evidence="1" key="1">
    <citation type="journal article" date="2023" name="Mol. Biol. Evol.">
        <title>Third-Generation Sequencing Reveals the Adaptive Role of the Epigenome in Three Deep-Sea Polychaetes.</title>
        <authorList>
            <person name="Perez M."/>
            <person name="Aroh O."/>
            <person name="Sun Y."/>
            <person name="Lan Y."/>
            <person name="Juniper S.K."/>
            <person name="Young C.R."/>
            <person name="Angers B."/>
            <person name="Qian P.Y."/>
        </authorList>
    </citation>
    <scope>NUCLEOTIDE SEQUENCE</scope>
    <source>
        <strain evidence="1">P08H-3</strain>
    </source>
</reference>
<sequence>MSKFQDFQGPLQNFQGFPGLESKFSNSRTFQVFKDPCELCTRWLCDPSLCICSGMVQIPTTTEAETGHLLSLYAKRKLVQQQIRDQGVEVTLKDLHNIKAQTTLTHCRTA</sequence>
<accession>A0AAD9MQZ1</accession>
<organism evidence="1 2">
    <name type="scientific">Paralvinella palmiformis</name>
    <dbReference type="NCBI Taxonomy" id="53620"/>
    <lineage>
        <taxon>Eukaryota</taxon>
        <taxon>Metazoa</taxon>
        <taxon>Spiralia</taxon>
        <taxon>Lophotrochozoa</taxon>
        <taxon>Annelida</taxon>
        <taxon>Polychaeta</taxon>
        <taxon>Sedentaria</taxon>
        <taxon>Canalipalpata</taxon>
        <taxon>Terebellida</taxon>
        <taxon>Terebelliformia</taxon>
        <taxon>Alvinellidae</taxon>
        <taxon>Paralvinella</taxon>
    </lineage>
</organism>
<dbReference type="Proteomes" id="UP001208570">
    <property type="component" value="Unassembled WGS sequence"/>
</dbReference>
<protein>
    <submittedName>
        <fullName evidence="1">Uncharacterized protein</fullName>
    </submittedName>
</protein>
<proteinExistence type="predicted"/>
<evidence type="ECO:0000313" key="2">
    <source>
        <dbReference type="Proteomes" id="UP001208570"/>
    </source>
</evidence>
<dbReference type="EMBL" id="JAODUP010000983">
    <property type="protein sequence ID" value="KAK2142225.1"/>
    <property type="molecule type" value="Genomic_DNA"/>
</dbReference>
<keyword evidence="2" id="KW-1185">Reference proteome</keyword>
<comment type="caution">
    <text evidence="1">The sequence shown here is derived from an EMBL/GenBank/DDBJ whole genome shotgun (WGS) entry which is preliminary data.</text>
</comment>
<gene>
    <name evidence="1" type="ORF">LSH36_983g00100</name>
</gene>
<dbReference type="AlphaFoldDB" id="A0AAD9MQZ1"/>
<name>A0AAD9MQZ1_9ANNE</name>